<dbReference type="Pfam" id="PF13517">
    <property type="entry name" value="FG-GAP_3"/>
    <property type="match status" value="2"/>
</dbReference>
<evidence type="ECO:0000256" key="1">
    <source>
        <dbReference type="ARBA" id="ARBA00022729"/>
    </source>
</evidence>
<accession>A0A0F3GHS6</accession>
<evidence type="ECO:0008006" key="5">
    <source>
        <dbReference type="Google" id="ProtNLM"/>
    </source>
</evidence>
<protein>
    <recommendedName>
        <fullName evidence="5">FG-GAP repeat-containing protein</fullName>
    </recommendedName>
</protein>
<evidence type="ECO:0000313" key="4">
    <source>
        <dbReference type="Proteomes" id="UP000033423"/>
    </source>
</evidence>
<sequence>MKKVRNKHLIQRWLSMKFLLLCACLVLMIVRHGVVEAAVLNPAPPTSLARLVFVHHSVGQYWLTNSNIDNTHTGGLGTALGNNNYFVSDTNYGWGPEAIGDRTDMGNWWEWFRGPQSSAFMSALYSLGDQNSEYDRLSETPAGENEIIMFKSCFTNSVLTGGINDPVPAINNNPLAGQDVNSGYMTIANAKGIYIDILEYFRSRQDKLFVVITAPPQIDPTYAATTRAFNQWLVNDWLTGYPYHNVVVFDFYNVLTTNGGSATTNDLNLASGNHHRWYNNAIQHKIDGDDDADPNVLEYPSDDDHPSQAGTLKATSEFVPLLNIYYNCWKNTGGCPGATAPTPTPTSTPMPTSTPTPTQSVKRADFNGDGKSDVLWQDTSTGQVVIWLMSGVTIAGVGSPGTVSDPSWLIKDVGDFNGDGKCDILWHNNTTGAVVIWMMNGATIAGVGSPGTVSDPNWHIKHVGDFNGDGKSDILWYNTGAGYVAIWIMNGAVITGSGFPAIVGDFNWQIKNAGDFDGDGKTDILWQNTVTGQLIVWLINGAVITSSGSPGTVPSQWKVIDTGDFDGNRKDDILWQNTSTGQVVVWLMNGSTAASFALVGTVTEPWMLKGVRDFNGDARADLMWQNHSTGQVAIWLMNNTTIADGGIPAAIMPPWEIKYRKD</sequence>
<gene>
    <name evidence="3" type="ORF">MBAV_006316</name>
</gene>
<comment type="caution">
    <text evidence="3">The sequence shown here is derived from an EMBL/GenBank/DDBJ whole genome shotgun (WGS) entry which is preliminary data.</text>
</comment>
<reference evidence="3 4" key="1">
    <citation type="submission" date="2015-02" db="EMBL/GenBank/DDBJ databases">
        <title>Single-cell genomics of uncultivated deep-branching MTB reveals a conserved set of magnetosome genes.</title>
        <authorList>
            <person name="Kolinko S."/>
            <person name="Richter M."/>
            <person name="Glockner F.O."/>
            <person name="Brachmann A."/>
            <person name="Schuler D."/>
        </authorList>
    </citation>
    <scope>NUCLEOTIDE SEQUENCE [LARGE SCALE GENOMIC DNA]</scope>
    <source>
        <strain evidence="3">TM-1</strain>
    </source>
</reference>
<dbReference type="Gene3D" id="2.40.128.340">
    <property type="match status" value="2"/>
</dbReference>
<dbReference type="AlphaFoldDB" id="A0A0F3GHS6"/>
<name>A0A0F3GHS6_9BACT</name>
<dbReference type="SUPFAM" id="SSF69318">
    <property type="entry name" value="Integrin alpha N-terminal domain"/>
    <property type="match status" value="2"/>
</dbReference>
<dbReference type="Proteomes" id="UP000033423">
    <property type="component" value="Unassembled WGS sequence"/>
</dbReference>
<feature type="compositionally biased region" description="Pro residues" evidence="2">
    <location>
        <begin position="342"/>
        <end position="354"/>
    </location>
</feature>
<dbReference type="EMBL" id="LACI01002666">
    <property type="protein sequence ID" value="KJU81490.1"/>
    <property type="molecule type" value="Genomic_DNA"/>
</dbReference>
<feature type="region of interest" description="Disordered" evidence="2">
    <location>
        <begin position="339"/>
        <end position="361"/>
    </location>
</feature>
<organism evidence="3 4">
    <name type="scientific">Candidatus Magnetobacterium bavaricum</name>
    <dbReference type="NCBI Taxonomy" id="29290"/>
    <lineage>
        <taxon>Bacteria</taxon>
        <taxon>Pseudomonadati</taxon>
        <taxon>Nitrospirota</taxon>
        <taxon>Thermodesulfovibrionia</taxon>
        <taxon>Thermodesulfovibrionales</taxon>
        <taxon>Candidatus Magnetobacteriaceae</taxon>
        <taxon>Candidatus Magnetobacterium</taxon>
    </lineage>
</organism>
<dbReference type="PANTHER" id="PTHR46580">
    <property type="entry name" value="SENSOR KINASE-RELATED"/>
    <property type="match status" value="1"/>
</dbReference>
<evidence type="ECO:0000313" key="3">
    <source>
        <dbReference type="EMBL" id="KJU81490.1"/>
    </source>
</evidence>
<keyword evidence="1" id="KW-0732">Signal</keyword>
<evidence type="ECO:0000256" key="2">
    <source>
        <dbReference type="SAM" id="MobiDB-lite"/>
    </source>
</evidence>
<dbReference type="PANTHER" id="PTHR46580:SF2">
    <property type="entry name" value="MAM DOMAIN-CONTAINING PROTEIN"/>
    <property type="match status" value="1"/>
</dbReference>
<dbReference type="InterPro" id="IPR013517">
    <property type="entry name" value="FG-GAP"/>
</dbReference>
<keyword evidence="4" id="KW-1185">Reference proteome</keyword>
<proteinExistence type="predicted"/>
<dbReference type="InterPro" id="IPR028994">
    <property type="entry name" value="Integrin_alpha_N"/>
</dbReference>